<comment type="function">
    <text evidence="7">Catalyzes the N-acylation of UDP-3-O-acylglucosamine using 3-hydroxyacyl-ACP as the acyl donor. Is involved in the biosynthesis of lipid A, a phosphorylated glycolipid that anchors the lipopolysaccharide to the outer membrane of the cell.</text>
</comment>
<evidence type="ECO:0000256" key="7">
    <source>
        <dbReference type="HAMAP-Rule" id="MF_00523"/>
    </source>
</evidence>
<dbReference type="NCBIfam" id="TIGR01853">
    <property type="entry name" value="lipid_A_lpxD"/>
    <property type="match status" value="1"/>
</dbReference>
<dbReference type="GO" id="GO:0103118">
    <property type="term" value="F:UDP-3-O-[(3R)-3-hydroxyacyl]-glucosamine N-acyltransferase activity"/>
    <property type="evidence" value="ECO:0007669"/>
    <property type="project" value="UniProtKB-EC"/>
</dbReference>
<comment type="pathway">
    <text evidence="7">Bacterial outer membrane biogenesis; LPS lipid A biosynthesis.</text>
</comment>
<evidence type="ECO:0000256" key="3">
    <source>
        <dbReference type="ARBA" id="ARBA00022679"/>
    </source>
</evidence>
<dbReference type="Proteomes" id="UP000245048">
    <property type="component" value="Unassembled WGS sequence"/>
</dbReference>
<proteinExistence type="inferred from homology"/>
<dbReference type="InterPro" id="IPR020573">
    <property type="entry name" value="UDP_GlcNAc_AcTrfase_non-rep"/>
</dbReference>
<dbReference type="InterPro" id="IPR018357">
    <property type="entry name" value="Hexapep_transf_CS"/>
</dbReference>
<feature type="domain" description="UDP-3-O-[3-hydroxymyristoyl] glucosamine N-acyltransferase non-repeat region" evidence="9">
    <location>
        <begin position="39"/>
        <end position="104"/>
    </location>
</feature>
<keyword evidence="3 7" id="KW-0808">Transferase</keyword>
<dbReference type="GO" id="GO:0016410">
    <property type="term" value="F:N-acyltransferase activity"/>
    <property type="evidence" value="ECO:0007669"/>
    <property type="project" value="InterPro"/>
</dbReference>
<comment type="subunit">
    <text evidence="7">Homotrimer.</text>
</comment>
<organism evidence="10 11">
    <name type="scientific">Teichococcus aestuarii</name>
    <dbReference type="NCBI Taxonomy" id="568898"/>
    <lineage>
        <taxon>Bacteria</taxon>
        <taxon>Pseudomonadati</taxon>
        <taxon>Pseudomonadota</taxon>
        <taxon>Alphaproteobacteria</taxon>
        <taxon>Acetobacterales</taxon>
        <taxon>Roseomonadaceae</taxon>
        <taxon>Roseomonas</taxon>
    </lineage>
</organism>
<evidence type="ECO:0000256" key="2">
    <source>
        <dbReference type="ARBA" id="ARBA00022556"/>
    </source>
</evidence>
<keyword evidence="11" id="KW-1185">Reference proteome</keyword>
<dbReference type="GO" id="GO:0016020">
    <property type="term" value="C:membrane"/>
    <property type="evidence" value="ECO:0007669"/>
    <property type="project" value="GOC"/>
</dbReference>
<keyword evidence="6 7" id="KW-0012">Acyltransferase</keyword>
<reference evidence="11" key="1">
    <citation type="submission" date="2017-10" db="EMBL/GenBank/DDBJ databases">
        <authorList>
            <person name="Toshchakov S.V."/>
            <person name="Goeva M.A."/>
        </authorList>
    </citation>
    <scope>NUCLEOTIDE SEQUENCE [LARGE SCALE GENOMIC DNA]</scope>
    <source>
        <strain evidence="11">JR1/69-1-13</strain>
    </source>
</reference>
<evidence type="ECO:0000256" key="1">
    <source>
        <dbReference type="ARBA" id="ARBA00022516"/>
    </source>
</evidence>
<evidence type="ECO:0000256" key="6">
    <source>
        <dbReference type="ARBA" id="ARBA00023315"/>
    </source>
</evidence>
<keyword evidence="5 7" id="KW-0443">Lipid metabolism</keyword>
<dbReference type="NCBIfam" id="NF002060">
    <property type="entry name" value="PRK00892.1"/>
    <property type="match status" value="1"/>
</dbReference>
<dbReference type="InterPro" id="IPR007691">
    <property type="entry name" value="LpxD"/>
</dbReference>
<dbReference type="EC" id="2.3.1.191" evidence="7"/>
<dbReference type="InterPro" id="IPR011004">
    <property type="entry name" value="Trimer_LpxA-like_sf"/>
</dbReference>
<protein>
    <recommendedName>
        <fullName evidence="7">UDP-3-O-acylglucosamine N-acyltransferase</fullName>
        <ecNumber evidence="7">2.3.1.191</ecNumber>
    </recommendedName>
</protein>
<accession>A0A2U1V9A1</accession>
<dbReference type="EMBL" id="PDOA01000001">
    <property type="protein sequence ID" value="PWC30497.1"/>
    <property type="molecule type" value="Genomic_DNA"/>
</dbReference>
<evidence type="ECO:0000256" key="8">
    <source>
        <dbReference type="SAM" id="MobiDB-lite"/>
    </source>
</evidence>
<dbReference type="UniPathway" id="UPA00973"/>
<dbReference type="Pfam" id="PF00132">
    <property type="entry name" value="Hexapep"/>
    <property type="match status" value="1"/>
</dbReference>
<dbReference type="SUPFAM" id="SSF51161">
    <property type="entry name" value="Trimeric LpxA-like enzymes"/>
    <property type="match status" value="1"/>
</dbReference>
<dbReference type="Gene3D" id="3.40.1390.10">
    <property type="entry name" value="MurE/MurF, N-terminal domain"/>
    <property type="match status" value="1"/>
</dbReference>
<sequence>MAADPRFHAGTGPHRLDRIAAVAGLPEGSLGADAARLFEDVAPLHEAGPAQIAFLDGRRHLAALRESRAGAVILPPDLAGQVPEGCVALPSPAPHLAFARVAALFHPAPAPLPGIHPTAVVAADAVLGEGSEVGPYAVIGAGAVLGARAYVGPHAVIGPGCVFGDDARIHAHASAICCIAGHRVTLHHGARVGQEGFGFTPTPEGRYVTIPQLGRVRLGDEVEIGANACVDRGALGDTVLGPGTRLDNLVQIGHNVSTGRGCVIVAQVGISGSTRLGDYVTIAGQAGLTGHLTIGSKARIGAQAGVQSDVPPGQDVTGSPAMPVKDALRAALYLRKLGARKGTGSAAATARETAEQKGPPAGRPGHTD</sequence>
<dbReference type="Gene3D" id="2.160.10.10">
    <property type="entry name" value="Hexapeptide repeat proteins"/>
    <property type="match status" value="1"/>
</dbReference>
<evidence type="ECO:0000256" key="5">
    <source>
        <dbReference type="ARBA" id="ARBA00023098"/>
    </source>
</evidence>
<gene>
    <name evidence="7 10" type="primary">lpxD</name>
    <name evidence="10" type="ORF">CR165_00890</name>
</gene>
<comment type="catalytic activity">
    <reaction evidence="7">
        <text>a UDP-3-O-[(3R)-3-hydroxyacyl]-alpha-D-glucosamine + a (3R)-hydroxyacyl-[ACP] = a UDP-2-N,3-O-bis[(3R)-3-hydroxyacyl]-alpha-D-glucosamine + holo-[ACP] + H(+)</text>
        <dbReference type="Rhea" id="RHEA:53836"/>
        <dbReference type="Rhea" id="RHEA-COMP:9685"/>
        <dbReference type="Rhea" id="RHEA-COMP:9945"/>
        <dbReference type="ChEBI" id="CHEBI:15378"/>
        <dbReference type="ChEBI" id="CHEBI:64479"/>
        <dbReference type="ChEBI" id="CHEBI:78827"/>
        <dbReference type="ChEBI" id="CHEBI:137740"/>
        <dbReference type="ChEBI" id="CHEBI:137748"/>
        <dbReference type="EC" id="2.3.1.191"/>
    </reaction>
</comment>
<dbReference type="InterPro" id="IPR001451">
    <property type="entry name" value="Hexapep"/>
</dbReference>
<comment type="caution">
    <text evidence="10">The sequence shown here is derived from an EMBL/GenBank/DDBJ whole genome shotgun (WGS) entry which is preliminary data.</text>
</comment>
<dbReference type="Pfam" id="PF04613">
    <property type="entry name" value="LpxD"/>
    <property type="match status" value="1"/>
</dbReference>
<dbReference type="HAMAP" id="MF_00523">
    <property type="entry name" value="LpxD"/>
    <property type="match status" value="1"/>
</dbReference>
<dbReference type="AlphaFoldDB" id="A0A2U1V9A1"/>
<evidence type="ECO:0000313" key="10">
    <source>
        <dbReference type="EMBL" id="PWC30497.1"/>
    </source>
</evidence>
<evidence type="ECO:0000313" key="11">
    <source>
        <dbReference type="Proteomes" id="UP000245048"/>
    </source>
</evidence>
<feature type="region of interest" description="Disordered" evidence="8">
    <location>
        <begin position="340"/>
        <end position="368"/>
    </location>
</feature>
<dbReference type="OrthoDB" id="9784739at2"/>
<dbReference type="RefSeq" id="WP_109515070.1">
    <property type="nucleotide sequence ID" value="NZ_JBHSCH010000005.1"/>
</dbReference>
<feature type="active site" description="Proton acceptor" evidence="7">
    <location>
        <position position="254"/>
    </location>
</feature>
<name>A0A2U1V9A1_9PROT</name>
<dbReference type="GO" id="GO:0009245">
    <property type="term" value="P:lipid A biosynthetic process"/>
    <property type="evidence" value="ECO:0007669"/>
    <property type="project" value="UniProtKB-UniRule"/>
</dbReference>
<comment type="similarity">
    <text evidence="7">Belongs to the transferase hexapeptide repeat family. LpxD subfamily.</text>
</comment>
<evidence type="ECO:0000259" key="9">
    <source>
        <dbReference type="Pfam" id="PF04613"/>
    </source>
</evidence>
<keyword evidence="4 7" id="KW-0677">Repeat</keyword>
<keyword evidence="2 7" id="KW-0441">Lipid A biosynthesis</keyword>
<evidence type="ECO:0000256" key="4">
    <source>
        <dbReference type="ARBA" id="ARBA00022737"/>
    </source>
</evidence>
<dbReference type="CDD" id="cd03352">
    <property type="entry name" value="LbH_LpxD"/>
    <property type="match status" value="1"/>
</dbReference>
<dbReference type="PROSITE" id="PS00101">
    <property type="entry name" value="HEXAPEP_TRANSFERASES"/>
    <property type="match status" value="1"/>
</dbReference>
<dbReference type="PANTHER" id="PTHR43378">
    <property type="entry name" value="UDP-3-O-ACYLGLUCOSAMINE N-ACYLTRANSFERASE"/>
    <property type="match status" value="1"/>
</dbReference>
<dbReference type="PANTHER" id="PTHR43378:SF2">
    <property type="entry name" value="UDP-3-O-ACYLGLUCOSAMINE N-ACYLTRANSFERASE 1, MITOCHONDRIAL-RELATED"/>
    <property type="match status" value="1"/>
</dbReference>
<keyword evidence="1 7" id="KW-0444">Lipid biosynthesis</keyword>